<dbReference type="EMBL" id="JBHMFA010000010">
    <property type="protein sequence ID" value="MFB9106128.1"/>
    <property type="molecule type" value="Genomic_DNA"/>
</dbReference>
<evidence type="ECO:0000259" key="3">
    <source>
        <dbReference type="PROSITE" id="PS51186"/>
    </source>
</evidence>
<accession>A0ABV5H2K8</accession>
<name>A0ABV5H2K8_9FLAO</name>
<keyword evidence="1" id="KW-0808">Transferase</keyword>
<keyword evidence="5" id="KW-1185">Reference proteome</keyword>
<dbReference type="PANTHER" id="PTHR43877">
    <property type="entry name" value="AMINOALKYLPHOSPHONATE N-ACETYLTRANSFERASE-RELATED-RELATED"/>
    <property type="match status" value="1"/>
</dbReference>
<reference evidence="4 5" key="1">
    <citation type="submission" date="2024-09" db="EMBL/GenBank/DDBJ databases">
        <authorList>
            <person name="Sun Q."/>
            <person name="Mori K."/>
        </authorList>
    </citation>
    <scope>NUCLEOTIDE SEQUENCE [LARGE SCALE GENOMIC DNA]</scope>
    <source>
        <strain evidence="4 5">CECT 8300</strain>
    </source>
</reference>
<dbReference type="Pfam" id="PF00583">
    <property type="entry name" value="Acetyltransf_1"/>
    <property type="match status" value="1"/>
</dbReference>
<dbReference type="InterPro" id="IPR016181">
    <property type="entry name" value="Acyl_CoA_acyltransferase"/>
</dbReference>
<dbReference type="PANTHER" id="PTHR43877:SF2">
    <property type="entry name" value="AMINOALKYLPHOSPHONATE N-ACETYLTRANSFERASE-RELATED"/>
    <property type="match status" value="1"/>
</dbReference>
<evidence type="ECO:0000313" key="5">
    <source>
        <dbReference type="Proteomes" id="UP001589590"/>
    </source>
</evidence>
<sequence>MISIKKANSDNLDFQTLVSELDFDLTAYYKEENAFYEKLNNTESIKHVVVAYNEAGLPVGCGGIKAFSKNEVEIKRMYVSPRCRGKGVATVILEALESWSIELGFSTCILETLKAKPYAISFYKKNNYQEIPNFGDYKIADNSICFQKKL</sequence>
<dbReference type="RefSeq" id="WP_290268594.1">
    <property type="nucleotide sequence ID" value="NZ_JAUFQP010000007.1"/>
</dbReference>
<dbReference type="PROSITE" id="PS51186">
    <property type="entry name" value="GNAT"/>
    <property type="match status" value="1"/>
</dbReference>
<evidence type="ECO:0000256" key="1">
    <source>
        <dbReference type="ARBA" id="ARBA00022679"/>
    </source>
</evidence>
<evidence type="ECO:0000313" key="4">
    <source>
        <dbReference type="EMBL" id="MFB9106128.1"/>
    </source>
</evidence>
<dbReference type="SUPFAM" id="SSF55729">
    <property type="entry name" value="Acyl-CoA N-acyltransferases (Nat)"/>
    <property type="match status" value="1"/>
</dbReference>
<protein>
    <submittedName>
        <fullName evidence="4">GNAT family N-acetyltransferase</fullName>
    </submittedName>
</protein>
<gene>
    <name evidence="4" type="ORF">ACFFU1_14590</name>
</gene>
<dbReference type="Proteomes" id="UP001589590">
    <property type="component" value="Unassembled WGS sequence"/>
</dbReference>
<dbReference type="Gene3D" id="3.40.630.30">
    <property type="match status" value="1"/>
</dbReference>
<feature type="domain" description="N-acetyltransferase" evidence="3">
    <location>
        <begin position="2"/>
        <end position="150"/>
    </location>
</feature>
<proteinExistence type="predicted"/>
<keyword evidence="2" id="KW-0012">Acyltransferase</keyword>
<dbReference type="InterPro" id="IPR050832">
    <property type="entry name" value="Bact_Acetyltransf"/>
</dbReference>
<comment type="caution">
    <text evidence="4">The sequence shown here is derived from an EMBL/GenBank/DDBJ whole genome shotgun (WGS) entry which is preliminary data.</text>
</comment>
<evidence type="ECO:0000256" key="2">
    <source>
        <dbReference type="ARBA" id="ARBA00023315"/>
    </source>
</evidence>
<dbReference type="CDD" id="cd04301">
    <property type="entry name" value="NAT_SF"/>
    <property type="match status" value="1"/>
</dbReference>
<organism evidence="4 5">
    <name type="scientific">Algibacter miyuki</name>
    <dbReference type="NCBI Taxonomy" id="1306933"/>
    <lineage>
        <taxon>Bacteria</taxon>
        <taxon>Pseudomonadati</taxon>
        <taxon>Bacteroidota</taxon>
        <taxon>Flavobacteriia</taxon>
        <taxon>Flavobacteriales</taxon>
        <taxon>Flavobacteriaceae</taxon>
        <taxon>Algibacter</taxon>
    </lineage>
</organism>
<dbReference type="InterPro" id="IPR000182">
    <property type="entry name" value="GNAT_dom"/>
</dbReference>